<comment type="caution">
    <text evidence="1">The sequence shown here is derived from an EMBL/GenBank/DDBJ whole genome shotgun (WGS) entry which is preliminary data.</text>
</comment>
<dbReference type="AlphaFoldDB" id="V5F0X7"/>
<evidence type="ECO:0000313" key="2">
    <source>
        <dbReference type="Proteomes" id="UP000017800"/>
    </source>
</evidence>
<dbReference type="EMBL" id="BAUJ01000009">
    <property type="protein sequence ID" value="GAD88774.1"/>
    <property type="molecule type" value="Genomic_DNA"/>
</dbReference>
<organism evidence="1 2">
    <name type="scientific">Vibrio halioticoli NBRC 102217</name>
    <dbReference type="NCBI Taxonomy" id="1219072"/>
    <lineage>
        <taxon>Bacteria</taxon>
        <taxon>Pseudomonadati</taxon>
        <taxon>Pseudomonadota</taxon>
        <taxon>Gammaproteobacteria</taxon>
        <taxon>Vibrionales</taxon>
        <taxon>Vibrionaceae</taxon>
        <taxon>Vibrio</taxon>
    </lineage>
</organism>
<proteinExistence type="predicted"/>
<reference evidence="1 2" key="1">
    <citation type="submission" date="2013-11" db="EMBL/GenBank/DDBJ databases">
        <title>Whole genome shotgun sequence of Vibrio halioticoli NBRC 102217.</title>
        <authorList>
            <person name="Isaki S."/>
            <person name="Kimura A."/>
            <person name="Ohji S."/>
            <person name="Hosoyama A."/>
            <person name="Fujita N."/>
            <person name="Hashimoto M."/>
            <person name="Hosoyama Y."/>
            <person name="Yamazoe A."/>
        </authorList>
    </citation>
    <scope>NUCLEOTIDE SEQUENCE [LARGE SCALE GENOMIC DNA]</scope>
    <source>
        <strain evidence="1 2">NBRC 102217</strain>
    </source>
</reference>
<dbReference type="eggNOG" id="ENOG5031NGY">
    <property type="taxonomic scope" value="Bacteria"/>
</dbReference>
<dbReference type="Proteomes" id="UP000017800">
    <property type="component" value="Unassembled WGS sequence"/>
</dbReference>
<evidence type="ECO:0000313" key="1">
    <source>
        <dbReference type="EMBL" id="GAD88774.1"/>
    </source>
</evidence>
<dbReference type="OrthoDB" id="5879601at2"/>
<protein>
    <submittedName>
        <fullName evidence="1">Uncharacterized protein</fullName>
    </submittedName>
</protein>
<name>V5F0X7_9VIBR</name>
<keyword evidence="2" id="KW-1185">Reference proteome</keyword>
<accession>V5F0X7</accession>
<sequence>MHNQSRIEVWYTVGIDQVSLGEVENIDLITLLAMWRAVSIHNRTKTNAETVKNANYQLKLLDDDGHLIGLKNVCESDAEHILGHHHWMMRQSRNQFESNDSLYTWVPVVSG</sequence>
<gene>
    <name evidence="1" type="ORF">VHA01S_009_00610</name>
</gene>
<dbReference type="RefSeq" id="WP_023403156.1">
    <property type="nucleotide sequence ID" value="NZ_BAUJ01000009.1"/>
</dbReference>